<dbReference type="PANTHER" id="PTHR36736:SF1">
    <property type="entry name" value="OS03G0100030 PROTEIN"/>
    <property type="match status" value="1"/>
</dbReference>
<gene>
    <name evidence="3" type="ORF">GOP47_0008574</name>
</gene>
<feature type="transmembrane region" description="Helical" evidence="1">
    <location>
        <begin position="95"/>
        <end position="115"/>
    </location>
</feature>
<keyword evidence="1" id="KW-0812">Transmembrane</keyword>
<feature type="domain" description="CAAX prenyl protease 2/Lysostaphin resistance protein A-like" evidence="2">
    <location>
        <begin position="144"/>
        <end position="294"/>
    </location>
</feature>
<evidence type="ECO:0000259" key="2">
    <source>
        <dbReference type="Pfam" id="PF02517"/>
    </source>
</evidence>
<dbReference type="InterPro" id="IPR003675">
    <property type="entry name" value="Rce1/LyrA-like_dom"/>
</dbReference>
<dbReference type="EMBL" id="JABFUD020000008">
    <property type="protein sequence ID" value="KAI5076509.1"/>
    <property type="molecule type" value="Genomic_DNA"/>
</dbReference>
<evidence type="ECO:0000313" key="4">
    <source>
        <dbReference type="Proteomes" id="UP000886520"/>
    </source>
</evidence>
<feature type="transmembrane region" description="Helical" evidence="1">
    <location>
        <begin position="60"/>
        <end position="83"/>
    </location>
</feature>
<dbReference type="PANTHER" id="PTHR36736">
    <property type="entry name" value="OS03G0100030 PROTEIN"/>
    <property type="match status" value="1"/>
</dbReference>
<organism evidence="3 4">
    <name type="scientific">Adiantum capillus-veneris</name>
    <name type="common">Maidenhair fern</name>
    <dbReference type="NCBI Taxonomy" id="13818"/>
    <lineage>
        <taxon>Eukaryota</taxon>
        <taxon>Viridiplantae</taxon>
        <taxon>Streptophyta</taxon>
        <taxon>Embryophyta</taxon>
        <taxon>Tracheophyta</taxon>
        <taxon>Polypodiopsida</taxon>
        <taxon>Polypodiidae</taxon>
        <taxon>Polypodiales</taxon>
        <taxon>Pteridineae</taxon>
        <taxon>Pteridaceae</taxon>
        <taxon>Vittarioideae</taxon>
        <taxon>Adiantum</taxon>
    </lineage>
</organism>
<feature type="transmembrane region" description="Helical" evidence="1">
    <location>
        <begin position="283"/>
        <end position="302"/>
    </location>
</feature>
<keyword evidence="1" id="KW-1133">Transmembrane helix</keyword>
<comment type="caution">
    <text evidence="3">The sequence shown here is derived from an EMBL/GenBank/DDBJ whole genome shotgun (WGS) entry which is preliminary data.</text>
</comment>
<reference evidence="3" key="1">
    <citation type="submission" date="2021-01" db="EMBL/GenBank/DDBJ databases">
        <title>Adiantum capillus-veneris genome.</title>
        <authorList>
            <person name="Fang Y."/>
            <person name="Liao Q."/>
        </authorList>
    </citation>
    <scope>NUCLEOTIDE SEQUENCE</scope>
    <source>
        <strain evidence="3">H3</strain>
        <tissue evidence="3">Leaf</tissue>
    </source>
</reference>
<dbReference type="OrthoDB" id="1913265at2759"/>
<feature type="transmembrane region" description="Helical" evidence="1">
    <location>
        <begin position="136"/>
        <end position="158"/>
    </location>
</feature>
<keyword evidence="1" id="KW-0472">Membrane</keyword>
<dbReference type="GO" id="GO:0004175">
    <property type="term" value="F:endopeptidase activity"/>
    <property type="evidence" value="ECO:0007669"/>
    <property type="project" value="UniProtKB-ARBA"/>
</dbReference>
<name>A0A9D4ZIB4_ADICA</name>
<accession>A0A9D4ZIB4</accession>
<dbReference type="Pfam" id="PF02517">
    <property type="entry name" value="Rce1-like"/>
    <property type="match status" value="1"/>
</dbReference>
<dbReference type="GO" id="GO:0080120">
    <property type="term" value="P:CAAX-box protein maturation"/>
    <property type="evidence" value="ECO:0007669"/>
    <property type="project" value="UniProtKB-ARBA"/>
</dbReference>
<feature type="transmembrane region" description="Helical" evidence="1">
    <location>
        <begin position="260"/>
        <end position="277"/>
    </location>
</feature>
<dbReference type="AlphaFoldDB" id="A0A9D4ZIB4"/>
<dbReference type="Proteomes" id="UP000886520">
    <property type="component" value="Chromosome 8"/>
</dbReference>
<feature type="transmembrane region" description="Helical" evidence="1">
    <location>
        <begin position="201"/>
        <end position="220"/>
    </location>
</feature>
<sequence length="355" mass="38340">MGPADGFDDNLSRGKALDIPSLKIAEVSALENGMWLQGQGMTIDEQNDPLWEQVATGLRIAYAISVYGAMALAGQTVCHFMGIDGGGGFDLSIDVAMQGLGYAVPPVLALLFILDDEVVRKSHPARAIRDAEDEELMSFFVGLSLWQVIFVVSMAAVAEEFFFRVAIQGGLAHVFLSEDKLRQPIDGIAALTGVFPSLAPFAHGLAGILTAALTGSILFVTSFPQDPKYVVAPTRWNRASLRNLKQSFAAWYERRQLRRIYSPLLESLLALYIGFEWMQTGNILAPIMTHVIYSGVIIGSGLTSMLKLLEGDLAVVLIVHLLYAGYGCTTLACCILTIEVVGLGYATGFAVSDEP</sequence>
<evidence type="ECO:0000256" key="1">
    <source>
        <dbReference type="SAM" id="Phobius"/>
    </source>
</evidence>
<evidence type="ECO:0000313" key="3">
    <source>
        <dbReference type="EMBL" id="KAI5076509.1"/>
    </source>
</evidence>
<protein>
    <recommendedName>
        <fullName evidence="2">CAAX prenyl protease 2/Lysostaphin resistance protein A-like domain-containing protein</fullName>
    </recommendedName>
</protein>
<proteinExistence type="predicted"/>
<feature type="transmembrane region" description="Helical" evidence="1">
    <location>
        <begin position="314"/>
        <end position="338"/>
    </location>
</feature>
<keyword evidence="4" id="KW-1185">Reference proteome</keyword>